<dbReference type="Gene3D" id="2.40.30.330">
    <property type="entry name" value="Pre-mRNA cleavage complex subunit Clp1, C-terminal domain"/>
    <property type="match status" value="1"/>
</dbReference>
<comment type="subcellular location">
    <subcellularLocation>
        <location evidence="2 9">Nucleus</location>
    </subcellularLocation>
</comment>
<dbReference type="InterPro" id="IPR032324">
    <property type="entry name" value="Clp1_N"/>
</dbReference>
<evidence type="ECO:0000256" key="3">
    <source>
        <dbReference type="ARBA" id="ARBA00018706"/>
    </source>
</evidence>
<protein>
    <recommendedName>
        <fullName evidence="4">Polynucleotide 5'-hydroxyl-kinase GRC3</fullName>
    </recommendedName>
    <alternativeName>
        <fullName evidence="3">Polynucleotide 5'-hydroxyl-kinase grc3</fullName>
    </alternativeName>
</protein>
<feature type="domain" description="Clp1 C-terminal" evidence="11">
    <location>
        <begin position="361"/>
        <end position="467"/>
    </location>
</feature>
<feature type="region of interest" description="Disordered" evidence="10">
    <location>
        <begin position="1"/>
        <end position="23"/>
    </location>
</feature>
<keyword evidence="6 9" id="KW-0547">Nucleotide-binding</keyword>
<accession>A0AAJ8BTE1</accession>
<dbReference type="GO" id="GO:0005849">
    <property type="term" value="C:mRNA cleavage factor complex"/>
    <property type="evidence" value="ECO:0007669"/>
    <property type="project" value="UniProtKB-UniRule"/>
</dbReference>
<dbReference type="FunFam" id="2.60.120.1030:FF:000001">
    <property type="entry name" value="Protein CLP1 homolog 5"/>
    <property type="match status" value="1"/>
</dbReference>
<dbReference type="KEGG" id="ang:An18g04570"/>
<dbReference type="Gene3D" id="2.60.120.1030">
    <property type="entry name" value="Clp1, DNA binding domain"/>
    <property type="match status" value="1"/>
</dbReference>
<name>A0AAJ8BTE1_ASPNG</name>
<keyword evidence="5 9" id="KW-0507">mRNA processing</keyword>
<dbReference type="InterPro" id="IPR045116">
    <property type="entry name" value="Clp1/Grc3"/>
</dbReference>
<dbReference type="InterPro" id="IPR027417">
    <property type="entry name" value="P-loop_NTPase"/>
</dbReference>
<evidence type="ECO:0000256" key="8">
    <source>
        <dbReference type="ARBA" id="ARBA00023242"/>
    </source>
</evidence>
<feature type="binding site" evidence="9">
    <location>
        <begin position="127"/>
        <end position="132"/>
    </location>
    <ligand>
        <name>ATP</name>
        <dbReference type="ChEBI" id="CHEBI:30616"/>
    </ligand>
</feature>
<feature type="domain" description="Clp1 P-loop" evidence="13">
    <location>
        <begin position="124"/>
        <end position="337"/>
    </location>
</feature>
<evidence type="ECO:0000256" key="2">
    <source>
        <dbReference type="ARBA" id="ARBA00004123"/>
    </source>
</evidence>
<dbReference type="GO" id="GO:0005524">
    <property type="term" value="F:ATP binding"/>
    <property type="evidence" value="ECO:0007669"/>
    <property type="project" value="UniProtKB-UniRule"/>
</dbReference>
<evidence type="ECO:0000256" key="5">
    <source>
        <dbReference type="ARBA" id="ARBA00022664"/>
    </source>
</evidence>
<dbReference type="InterPro" id="IPR028606">
    <property type="entry name" value="Clp1"/>
</dbReference>
<dbReference type="Gene3D" id="3.40.50.300">
    <property type="entry name" value="P-loop containing nucleotide triphosphate hydrolases"/>
    <property type="match status" value="1"/>
</dbReference>
<sequence length="477" mass="50698">MSLPGLDLTQPSADREFAPAPPSQISLPKGSEWRFEVAFGTTVRVKLLAGTAELFGTELAPSQTYTFSGTKAAIYTWHGCTLESEYVAEETPMVEYANVHFALETLRQEAKATGKDGPRVLILGPEDAGKTSLSKILTAYATKVGRQPLVVNLDPTEGMLSVPGTLTATAFRTMIDVEEGWGSSPMSGPSAVPVKLPLVYFYPMQNPLEADGSVYKAIVSRLALSVTGRMAEDEDARETGIIVDTPGILSQSKAGNVEMINHIVTEFAITTILVIGSERLYSIMMKNFDNKPTASASAAASDERISVVKLSKSGGCVDRDAAFMKAVSESQIRTYFFGNPIPSTASAALSLSASSTTNVTLSPHAQQLDFNALAVYNYTIASAEEDEDEYDPSQLGTGDAFLPGGSNDVDLALANSLLAITHASSTASPADVRDASIMGFLYVADVDAEKGKIRVLAPVGGRVPPRAIKKYIDSSKV</sequence>
<evidence type="ECO:0000256" key="7">
    <source>
        <dbReference type="ARBA" id="ARBA00022840"/>
    </source>
</evidence>
<evidence type="ECO:0000259" key="12">
    <source>
        <dbReference type="Pfam" id="PF16573"/>
    </source>
</evidence>
<comment type="subunit">
    <text evidence="9">Component of a pre-mRNA cleavage factor complex. Interacts directly with PCF11.</text>
</comment>
<dbReference type="RefSeq" id="XP_059602939.1">
    <property type="nucleotide sequence ID" value="XM_059745778.1"/>
</dbReference>
<comment type="function">
    <text evidence="1">Polynucleotide 5'-kinase involved in rRNA processing.</text>
</comment>
<evidence type="ECO:0000256" key="9">
    <source>
        <dbReference type="HAMAP-Rule" id="MF_03035"/>
    </source>
</evidence>
<dbReference type="PANTHER" id="PTHR12755">
    <property type="entry name" value="CLEAVAGE/POLYADENYLATION FACTOR IA SUBUNIT CLP1P"/>
    <property type="match status" value="1"/>
</dbReference>
<keyword evidence="7 9" id="KW-0067">ATP-binding</keyword>
<dbReference type="GO" id="GO:0006388">
    <property type="term" value="P:tRNA splicing, via endonucleolytic cleavage and ligation"/>
    <property type="evidence" value="ECO:0007669"/>
    <property type="project" value="TreeGrafter"/>
</dbReference>
<dbReference type="SUPFAM" id="SSF52540">
    <property type="entry name" value="P-loop containing nucleoside triphosphate hydrolases"/>
    <property type="match status" value="1"/>
</dbReference>
<reference evidence="14" key="2">
    <citation type="submission" date="2025-08" db="UniProtKB">
        <authorList>
            <consortium name="RefSeq"/>
        </authorList>
    </citation>
    <scope>IDENTIFICATION</scope>
</reference>
<dbReference type="InterPro" id="IPR010655">
    <property type="entry name" value="Clp1_C"/>
</dbReference>
<feature type="binding site" evidence="9">
    <location>
        <position position="32"/>
    </location>
    <ligand>
        <name>ATP</name>
        <dbReference type="ChEBI" id="CHEBI:30616"/>
    </ligand>
</feature>
<reference evidence="14" key="1">
    <citation type="submission" date="2025-02" db="EMBL/GenBank/DDBJ databases">
        <authorList>
            <consortium name="NCBI Genome Project"/>
        </authorList>
    </citation>
    <scope>NUCLEOTIDE SEQUENCE</scope>
</reference>
<gene>
    <name evidence="9" type="primary">CLP1</name>
    <name evidence="14" type="ORF">An18g04570</name>
</gene>
<dbReference type="PANTHER" id="PTHR12755:SF6">
    <property type="entry name" value="POLYRIBONUCLEOTIDE 5'-HYDROXYL-KINASE CLP1"/>
    <property type="match status" value="1"/>
</dbReference>
<evidence type="ECO:0000259" key="11">
    <source>
        <dbReference type="Pfam" id="PF06807"/>
    </source>
</evidence>
<keyword evidence="8 9" id="KW-0539">Nucleus</keyword>
<dbReference type="InterPro" id="IPR038239">
    <property type="entry name" value="Clp1_N_sf"/>
</dbReference>
<dbReference type="HAMAP" id="MF_03035">
    <property type="entry name" value="Clp1"/>
    <property type="match status" value="1"/>
</dbReference>
<dbReference type="AlphaFoldDB" id="A0AAJ8BTE1"/>
<evidence type="ECO:0000256" key="6">
    <source>
        <dbReference type="ARBA" id="ARBA00022741"/>
    </source>
</evidence>
<dbReference type="Pfam" id="PF06807">
    <property type="entry name" value="Clp1"/>
    <property type="match status" value="1"/>
</dbReference>
<dbReference type="Pfam" id="PF16575">
    <property type="entry name" value="CLP1_P"/>
    <property type="match status" value="1"/>
</dbReference>
<evidence type="ECO:0000256" key="1">
    <source>
        <dbReference type="ARBA" id="ARBA00003798"/>
    </source>
</evidence>
<comment type="function">
    <text evidence="9">Required for endonucleolytic cleavage during polyadenylation-dependent pre-mRNA 3'-end formation.</text>
</comment>
<comment type="similarity">
    <text evidence="9">Belongs to the Clp1 family. Clp1 subfamily.</text>
</comment>
<evidence type="ECO:0000259" key="13">
    <source>
        <dbReference type="Pfam" id="PF16575"/>
    </source>
</evidence>
<dbReference type="InterPro" id="IPR038238">
    <property type="entry name" value="Clp1_C_sf"/>
</dbReference>
<dbReference type="FunFam" id="3.40.50.300:FF:002095">
    <property type="entry name" value="mRNA cleavage and polyadenylation factor clp1"/>
    <property type="match status" value="1"/>
</dbReference>
<proteinExistence type="inferred from homology"/>
<organism evidence="14">
    <name type="scientific">Aspergillus niger</name>
    <dbReference type="NCBI Taxonomy" id="5061"/>
    <lineage>
        <taxon>Eukaryota</taxon>
        <taxon>Fungi</taxon>
        <taxon>Dikarya</taxon>
        <taxon>Ascomycota</taxon>
        <taxon>Pezizomycotina</taxon>
        <taxon>Eurotiomycetes</taxon>
        <taxon>Eurotiomycetidae</taxon>
        <taxon>Eurotiales</taxon>
        <taxon>Aspergillaceae</taxon>
        <taxon>Aspergillus</taxon>
        <taxon>Aspergillus subgen. Circumdati</taxon>
    </lineage>
</organism>
<dbReference type="Pfam" id="PF16573">
    <property type="entry name" value="CLP1_N"/>
    <property type="match status" value="1"/>
</dbReference>
<evidence type="ECO:0000313" key="14">
    <source>
        <dbReference type="RefSeq" id="XP_059602939.1"/>
    </source>
</evidence>
<dbReference type="InterPro" id="IPR032319">
    <property type="entry name" value="CLP1_P"/>
</dbReference>
<feature type="domain" description="Clp1 N-terminal" evidence="12">
    <location>
        <begin position="27"/>
        <end position="110"/>
    </location>
</feature>
<dbReference type="SMR" id="A0AAJ8BTE1"/>
<evidence type="ECO:0000256" key="4">
    <source>
        <dbReference type="ARBA" id="ARBA00019824"/>
    </source>
</evidence>
<evidence type="ECO:0000256" key="10">
    <source>
        <dbReference type="SAM" id="MobiDB-lite"/>
    </source>
</evidence>
<dbReference type="GO" id="GO:0051731">
    <property type="term" value="F:polynucleotide 5'-hydroxyl-kinase activity"/>
    <property type="evidence" value="ECO:0007669"/>
    <property type="project" value="InterPro"/>
</dbReference>
<feature type="binding site" evidence="9">
    <location>
        <position position="71"/>
    </location>
    <ligand>
        <name>ATP</name>
        <dbReference type="ChEBI" id="CHEBI:30616"/>
    </ligand>
</feature>
<dbReference type="GO" id="GO:0031124">
    <property type="term" value="P:mRNA 3'-end processing"/>
    <property type="evidence" value="ECO:0007669"/>
    <property type="project" value="UniProtKB-UniRule"/>
</dbReference>